<keyword evidence="1" id="KW-0805">Transcription regulation</keyword>
<dbReference type="InterPro" id="IPR011711">
    <property type="entry name" value="GntR_C"/>
</dbReference>
<dbReference type="GO" id="GO:0003700">
    <property type="term" value="F:DNA-binding transcription factor activity"/>
    <property type="evidence" value="ECO:0007669"/>
    <property type="project" value="InterPro"/>
</dbReference>
<dbReference type="GO" id="GO:0003677">
    <property type="term" value="F:DNA binding"/>
    <property type="evidence" value="ECO:0007669"/>
    <property type="project" value="UniProtKB-KW"/>
</dbReference>
<feature type="domain" description="HTH gntR-type" evidence="5">
    <location>
        <begin position="14"/>
        <end position="81"/>
    </location>
</feature>
<evidence type="ECO:0000256" key="1">
    <source>
        <dbReference type="ARBA" id="ARBA00023015"/>
    </source>
</evidence>
<protein>
    <submittedName>
        <fullName evidence="6">FCD domain-containing protein</fullName>
    </submittedName>
</protein>
<dbReference type="Proteomes" id="UP000431080">
    <property type="component" value="Unassembled WGS sequence"/>
</dbReference>
<evidence type="ECO:0000256" key="3">
    <source>
        <dbReference type="ARBA" id="ARBA00023163"/>
    </source>
</evidence>
<dbReference type="InterPro" id="IPR008920">
    <property type="entry name" value="TF_FadR/GntR_C"/>
</dbReference>
<dbReference type="PANTHER" id="PTHR43537:SF45">
    <property type="entry name" value="GNTR FAMILY REGULATORY PROTEIN"/>
    <property type="match status" value="1"/>
</dbReference>
<evidence type="ECO:0000259" key="5">
    <source>
        <dbReference type="PROSITE" id="PS50949"/>
    </source>
</evidence>
<dbReference type="CDD" id="cd07377">
    <property type="entry name" value="WHTH_GntR"/>
    <property type="match status" value="1"/>
</dbReference>
<reference evidence="6 7" key="1">
    <citation type="submission" date="2019-10" db="EMBL/GenBank/DDBJ databases">
        <authorList>
            <person name="Nie G."/>
            <person name="Ming H."/>
            <person name="Yi B."/>
        </authorList>
    </citation>
    <scope>NUCLEOTIDE SEQUENCE [LARGE SCALE GENOMIC DNA]</scope>
    <source>
        <strain evidence="6 7">CFH 90414</strain>
    </source>
</reference>
<dbReference type="InterPro" id="IPR036390">
    <property type="entry name" value="WH_DNA-bd_sf"/>
</dbReference>
<keyword evidence="2" id="KW-0238">DNA-binding</keyword>
<dbReference type="RefSeq" id="WP_153684742.1">
    <property type="nucleotide sequence ID" value="NZ_WJIF01000005.1"/>
</dbReference>
<gene>
    <name evidence="6" type="ORF">GE115_10485</name>
</gene>
<keyword evidence="7" id="KW-1185">Reference proteome</keyword>
<comment type="caution">
    <text evidence="6">The sequence shown here is derived from an EMBL/GenBank/DDBJ whole genome shotgun (WGS) entry which is preliminary data.</text>
</comment>
<evidence type="ECO:0000256" key="2">
    <source>
        <dbReference type="ARBA" id="ARBA00023125"/>
    </source>
</evidence>
<evidence type="ECO:0000313" key="6">
    <source>
        <dbReference type="EMBL" id="MRG60290.1"/>
    </source>
</evidence>
<dbReference type="InterPro" id="IPR036388">
    <property type="entry name" value="WH-like_DNA-bd_sf"/>
</dbReference>
<dbReference type="SUPFAM" id="SSF48008">
    <property type="entry name" value="GntR ligand-binding domain-like"/>
    <property type="match status" value="1"/>
</dbReference>
<dbReference type="PROSITE" id="PS50949">
    <property type="entry name" value="HTH_GNTR"/>
    <property type="match status" value="1"/>
</dbReference>
<dbReference type="Gene3D" id="1.20.120.530">
    <property type="entry name" value="GntR ligand-binding domain-like"/>
    <property type="match status" value="1"/>
</dbReference>
<dbReference type="SMART" id="SM00895">
    <property type="entry name" value="FCD"/>
    <property type="match status" value="1"/>
</dbReference>
<dbReference type="EMBL" id="WJIF01000005">
    <property type="protein sequence ID" value="MRG60290.1"/>
    <property type="molecule type" value="Genomic_DNA"/>
</dbReference>
<dbReference type="Gene3D" id="1.10.10.10">
    <property type="entry name" value="Winged helix-like DNA-binding domain superfamily/Winged helix DNA-binding domain"/>
    <property type="match status" value="1"/>
</dbReference>
<dbReference type="SUPFAM" id="SSF46785">
    <property type="entry name" value="Winged helix' DNA-binding domain"/>
    <property type="match status" value="1"/>
</dbReference>
<sequence length="250" mass="26875">MTDPLSTFSGLKRGLLSDQIYDLIKAMIKDTTLEPGEQLVESQLARRLQVSQAPVRDALKRLAHEGLVTHIRHQGNFVASYTDEEAEQAKVARSVLEGLAGELACGQLDAATTERLEGLIEQMHEAAADRNFSEFRELDFAFHRSVIEASGNAYLPRMWDIIEPSLRSMHVLGDPKFGGDWHEVAEWHRSLLELLQGDDGEAAAKLFRAHAAGTLLDDADAAAGAAAAGTAAAPARPARASTAQPAAAGA</sequence>
<keyword evidence="3" id="KW-0804">Transcription</keyword>
<dbReference type="PANTHER" id="PTHR43537">
    <property type="entry name" value="TRANSCRIPTIONAL REGULATOR, GNTR FAMILY"/>
    <property type="match status" value="1"/>
</dbReference>
<dbReference type="AlphaFoldDB" id="A0A6I2FC71"/>
<dbReference type="Pfam" id="PF07729">
    <property type="entry name" value="FCD"/>
    <property type="match status" value="1"/>
</dbReference>
<accession>A0A6I2FC71</accession>
<organism evidence="6 7">
    <name type="scientific">Agromyces agglutinans</name>
    <dbReference type="NCBI Taxonomy" id="2662258"/>
    <lineage>
        <taxon>Bacteria</taxon>
        <taxon>Bacillati</taxon>
        <taxon>Actinomycetota</taxon>
        <taxon>Actinomycetes</taxon>
        <taxon>Micrococcales</taxon>
        <taxon>Microbacteriaceae</taxon>
        <taxon>Agromyces</taxon>
    </lineage>
</organism>
<dbReference type="SMART" id="SM00345">
    <property type="entry name" value="HTH_GNTR"/>
    <property type="match status" value="1"/>
</dbReference>
<proteinExistence type="predicted"/>
<feature type="region of interest" description="Disordered" evidence="4">
    <location>
        <begin position="226"/>
        <end position="250"/>
    </location>
</feature>
<dbReference type="Pfam" id="PF00392">
    <property type="entry name" value="GntR"/>
    <property type="match status" value="1"/>
</dbReference>
<name>A0A6I2FC71_9MICO</name>
<evidence type="ECO:0000256" key="4">
    <source>
        <dbReference type="SAM" id="MobiDB-lite"/>
    </source>
</evidence>
<dbReference type="InterPro" id="IPR000524">
    <property type="entry name" value="Tscrpt_reg_HTH_GntR"/>
</dbReference>
<evidence type="ECO:0000313" key="7">
    <source>
        <dbReference type="Proteomes" id="UP000431080"/>
    </source>
</evidence>